<gene>
    <name evidence="2" type="ORF">ACET3X_007771</name>
</gene>
<dbReference type="InterPro" id="IPR003609">
    <property type="entry name" value="Pan_app"/>
</dbReference>
<dbReference type="PANTHER" id="PTHR33946">
    <property type="match status" value="1"/>
</dbReference>
<dbReference type="RefSeq" id="XP_069304934.1">
    <property type="nucleotide sequence ID" value="XM_069453954.1"/>
</dbReference>
<protein>
    <recommendedName>
        <fullName evidence="1">Apple domain-containing protein</fullName>
    </recommendedName>
</protein>
<dbReference type="Gene3D" id="3.50.4.10">
    <property type="entry name" value="Hepatocyte Growth Factor"/>
    <property type="match status" value="2"/>
</dbReference>
<dbReference type="GeneID" id="96088093"/>
<comment type="caution">
    <text evidence="2">The sequence shown here is derived from an EMBL/GenBank/DDBJ whole genome shotgun (WGS) entry which is preliminary data.</text>
</comment>
<accession>A0ABR3UDC0</accession>
<proteinExistence type="predicted"/>
<evidence type="ECO:0000259" key="1">
    <source>
        <dbReference type="Pfam" id="PF14295"/>
    </source>
</evidence>
<dbReference type="PANTHER" id="PTHR33946:SF4">
    <property type="entry name" value="COAGULATION FACTOR XI"/>
    <property type="match status" value="1"/>
</dbReference>
<dbReference type="Proteomes" id="UP001578633">
    <property type="component" value="Chromosome 7"/>
</dbReference>
<sequence>MYLVECGSDYTGGEIPGPTSPTWPGSYEKCLADCASTSGCVAVSYVVGGPCYLKSSINGARSNSNVIGGRLISIVSTSVAPTSSVATSSRITSSSPVAATSSTSVTSAAPTPNPSTVTVTTTISSTAYQCACTPTSVFSTSSSAPVPSSTTAVTCPGSNGSIFVTSCGASYAVECSADRYGNDLPNGLVYTDTYEQCLQACDKTAGCVNVSWVIGKPGACYMKGSIGAIRDNVNIIGARKLSGCVPLKLHRKRVAVPAREQKLAKRAGYYGPDFTFVQERVVATATATVLSTVTTTSSQTFGTATQTAFTLASATVATTTSVPTTVYNIITVTTCPLALPIR</sequence>
<keyword evidence="3" id="KW-1185">Reference proteome</keyword>
<feature type="domain" description="Apple" evidence="1">
    <location>
        <begin position="7"/>
        <end position="54"/>
    </location>
</feature>
<evidence type="ECO:0000313" key="2">
    <source>
        <dbReference type="EMBL" id="KAL1794350.1"/>
    </source>
</evidence>
<dbReference type="EMBL" id="JBHGVX010000007">
    <property type="protein sequence ID" value="KAL1794350.1"/>
    <property type="molecule type" value="Genomic_DNA"/>
</dbReference>
<feature type="domain" description="Apple" evidence="1">
    <location>
        <begin position="177"/>
        <end position="223"/>
    </location>
</feature>
<dbReference type="Pfam" id="PF14295">
    <property type="entry name" value="PAN_4"/>
    <property type="match status" value="2"/>
</dbReference>
<organism evidence="2 3">
    <name type="scientific">Alternaria dauci</name>
    <dbReference type="NCBI Taxonomy" id="48095"/>
    <lineage>
        <taxon>Eukaryota</taxon>
        <taxon>Fungi</taxon>
        <taxon>Dikarya</taxon>
        <taxon>Ascomycota</taxon>
        <taxon>Pezizomycotina</taxon>
        <taxon>Dothideomycetes</taxon>
        <taxon>Pleosporomycetidae</taxon>
        <taxon>Pleosporales</taxon>
        <taxon>Pleosporineae</taxon>
        <taxon>Pleosporaceae</taxon>
        <taxon>Alternaria</taxon>
        <taxon>Alternaria sect. Porri</taxon>
    </lineage>
</organism>
<reference evidence="2 3" key="1">
    <citation type="submission" date="2024-09" db="EMBL/GenBank/DDBJ databases">
        <title>T2T genomes of carrot and Alternaria dauci and their utility for understanding host-pathogen interaction during carrot leaf blight disease.</title>
        <authorList>
            <person name="Liu W."/>
            <person name="Xu S."/>
            <person name="Ou C."/>
            <person name="Liu X."/>
            <person name="Zhuang F."/>
            <person name="Deng X.W."/>
        </authorList>
    </citation>
    <scope>NUCLEOTIDE SEQUENCE [LARGE SCALE GENOMIC DNA]</scope>
    <source>
        <strain evidence="2 3">A2016</strain>
    </source>
</reference>
<name>A0ABR3UDC0_9PLEO</name>
<evidence type="ECO:0000313" key="3">
    <source>
        <dbReference type="Proteomes" id="UP001578633"/>
    </source>
</evidence>